<name>A0A1Y2IM33_TRAC3</name>
<evidence type="ECO:0000313" key="4">
    <source>
        <dbReference type="Proteomes" id="UP000193067"/>
    </source>
</evidence>
<accession>A0A1Y2IM33</accession>
<feature type="transmembrane region" description="Helical" evidence="1">
    <location>
        <begin position="210"/>
        <end position="232"/>
    </location>
</feature>
<keyword evidence="1" id="KW-0812">Transmembrane</keyword>
<reference evidence="3 4" key="1">
    <citation type="journal article" date="2015" name="Biotechnol. Biofuels">
        <title>Enhanced degradation of softwood versus hardwood by the white-rot fungus Pycnoporus coccineus.</title>
        <authorList>
            <person name="Couturier M."/>
            <person name="Navarro D."/>
            <person name="Chevret D."/>
            <person name="Henrissat B."/>
            <person name="Piumi F."/>
            <person name="Ruiz-Duenas F.J."/>
            <person name="Martinez A.T."/>
            <person name="Grigoriev I.V."/>
            <person name="Riley R."/>
            <person name="Lipzen A."/>
            <person name="Berrin J.G."/>
            <person name="Master E.R."/>
            <person name="Rosso M.N."/>
        </authorList>
    </citation>
    <scope>NUCLEOTIDE SEQUENCE [LARGE SCALE GENOMIC DNA]</scope>
    <source>
        <strain evidence="3 4">BRFM310</strain>
    </source>
</reference>
<dbReference type="Pfam" id="PF20151">
    <property type="entry name" value="DUF6533"/>
    <property type="match status" value="1"/>
</dbReference>
<feature type="transmembrane region" description="Helical" evidence="1">
    <location>
        <begin position="90"/>
        <end position="110"/>
    </location>
</feature>
<keyword evidence="4" id="KW-1185">Reference proteome</keyword>
<dbReference type="InterPro" id="IPR045340">
    <property type="entry name" value="DUF6533"/>
</dbReference>
<dbReference type="STRING" id="1353009.A0A1Y2IM33"/>
<feature type="transmembrane region" description="Helical" evidence="1">
    <location>
        <begin position="169"/>
        <end position="189"/>
    </location>
</feature>
<keyword evidence="1" id="KW-0472">Membrane</keyword>
<gene>
    <name evidence="3" type="ORF">PYCCODRAFT_1369633</name>
</gene>
<dbReference type="Proteomes" id="UP000193067">
    <property type="component" value="Unassembled WGS sequence"/>
</dbReference>
<feature type="transmembrane region" description="Helical" evidence="1">
    <location>
        <begin position="50"/>
        <end position="70"/>
    </location>
</feature>
<evidence type="ECO:0000313" key="3">
    <source>
        <dbReference type="EMBL" id="OSD01291.1"/>
    </source>
</evidence>
<feature type="transmembrane region" description="Helical" evidence="1">
    <location>
        <begin position="117"/>
        <end position="141"/>
    </location>
</feature>
<sequence>MDNGTAMLSQALAQFVTGVRDVRSTQLVSFICLEREVELIWKKRWSVIKFAFLWHRYFGLLCVIFEPARGQRPNNFLWLRSCSFWFYWETWGYCAVLFTSEAVLLLWIYVVYNKNRFILCIISICYIAEVASVLVILTLSFENFEASAFGLLGFEYCVMAEPPTIFRLLWVPILGYDSLLLLLFLYRGCSSTLGCNRKLSYGHDNLLDMVYRHSLLNFLAIFGSYLSCAIIWTTHSIGLYQAPVAFALALSLTNCTRLLLNIRRAYYSGTGDPLLFNIRDIPATGANTPNMLDAPTLTSAAEPIPVPLTPRPECASCESTLRDRDLNASPTSMRRLVSSPIRISIATTSSEHLRQIPSRHLEPVHPGDADPSAVYVTPGLDNDWWQYELREMRADPGLAVGEAV</sequence>
<feature type="domain" description="DUF6533" evidence="2">
    <location>
        <begin position="30"/>
        <end position="61"/>
    </location>
</feature>
<feature type="transmembrane region" description="Helical" evidence="1">
    <location>
        <begin position="238"/>
        <end position="260"/>
    </location>
</feature>
<evidence type="ECO:0000256" key="1">
    <source>
        <dbReference type="SAM" id="Phobius"/>
    </source>
</evidence>
<protein>
    <recommendedName>
        <fullName evidence="2">DUF6533 domain-containing protein</fullName>
    </recommendedName>
</protein>
<dbReference type="OrthoDB" id="3038503at2759"/>
<organism evidence="3 4">
    <name type="scientific">Trametes coccinea (strain BRFM310)</name>
    <name type="common">Pycnoporus coccineus</name>
    <dbReference type="NCBI Taxonomy" id="1353009"/>
    <lineage>
        <taxon>Eukaryota</taxon>
        <taxon>Fungi</taxon>
        <taxon>Dikarya</taxon>
        <taxon>Basidiomycota</taxon>
        <taxon>Agaricomycotina</taxon>
        <taxon>Agaricomycetes</taxon>
        <taxon>Polyporales</taxon>
        <taxon>Polyporaceae</taxon>
        <taxon>Trametes</taxon>
    </lineage>
</organism>
<keyword evidence="1" id="KW-1133">Transmembrane helix</keyword>
<dbReference type="EMBL" id="KZ084112">
    <property type="protein sequence ID" value="OSD01291.1"/>
    <property type="molecule type" value="Genomic_DNA"/>
</dbReference>
<evidence type="ECO:0000259" key="2">
    <source>
        <dbReference type="Pfam" id="PF20151"/>
    </source>
</evidence>
<proteinExistence type="predicted"/>
<dbReference type="AlphaFoldDB" id="A0A1Y2IM33"/>